<keyword evidence="2" id="KW-0597">Phosphoprotein</keyword>
<protein>
    <recommendedName>
        <fullName evidence="5">ZMYM2-like/QRICH1 C-terminal domain-containing protein</fullName>
    </recommendedName>
</protein>
<evidence type="ECO:0000256" key="1">
    <source>
        <dbReference type="ARBA" id="ARBA00022499"/>
    </source>
</evidence>
<keyword evidence="7" id="KW-1185">Reference proteome</keyword>
<reference evidence="6" key="1">
    <citation type="submission" date="2018-11" db="EMBL/GenBank/DDBJ databases">
        <authorList>
            <person name="Alioto T."/>
            <person name="Alioto T."/>
        </authorList>
    </citation>
    <scope>NUCLEOTIDE SEQUENCE</scope>
</reference>
<dbReference type="AlphaFoldDB" id="A0A8B6H5J1"/>
<feature type="domain" description="ZMYM2-like/QRICH1 C-terminal" evidence="5">
    <location>
        <begin position="23"/>
        <end position="105"/>
    </location>
</feature>
<evidence type="ECO:0000313" key="6">
    <source>
        <dbReference type="EMBL" id="VDI74226.1"/>
    </source>
</evidence>
<dbReference type="Proteomes" id="UP000596742">
    <property type="component" value="Unassembled WGS sequence"/>
</dbReference>
<evidence type="ECO:0000313" key="7">
    <source>
        <dbReference type="Proteomes" id="UP000596742"/>
    </source>
</evidence>
<organism evidence="6 7">
    <name type="scientific">Mytilus galloprovincialis</name>
    <name type="common">Mediterranean mussel</name>
    <dbReference type="NCBI Taxonomy" id="29158"/>
    <lineage>
        <taxon>Eukaryota</taxon>
        <taxon>Metazoa</taxon>
        <taxon>Spiralia</taxon>
        <taxon>Lophotrochozoa</taxon>
        <taxon>Mollusca</taxon>
        <taxon>Bivalvia</taxon>
        <taxon>Autobranchia</taxon>
        <taxon>Pteriomorphia</taxon>
        <taxon>Mytilida</taxon>
        <taxon>Mytiloidea</taxon>
        <taxon>Mytilidae</taxon>
        <taxon>Mytilinae</taxon>
        <taxon>Mytilus</taxon>
    </lineage>
</organism>
<dbReference type="EMBL" id="UYJE01009531">
    <property type="protein sequence ID" value="VDI74226.1"/>
    <property type="molecule type" value="Genomic_DNA"/>
</dbReference>
<proteinExistence type="predicted"/>
<keyword evidence="3" id="KW-0832">Ubl conjugation</keyword>
<dbReference type="InterPro" id="IPR052787">
    <property type="entry name" value="MAVS"/>
</dbReference>
<accession>A0A8B6H5J1</accession>
<gene>
    <name evidence="6" type="ORF">MGAL_10B008264</name>
</gene>
<evidence type="ECO:0000256" key="4">
    <source>
        <dbReference type="SAM" id="MobiDB-lite"/>
    </source>
</evidence>
<dbReference type="Pfam" id="PF12012">
    <property type="entry name" value="DUF3504"/>
    <property type="match status" value="1"/>
</dbReference>
<sequence>MESVTRNVRCQNLRQYWPKVYLKNEDEMTKNQRESDHQKVSGHMPEDPEMSEYCPVKIFETYLSKLHLGADRLWQYPKENFNSSDECWYTKFPIGKDTLSSFLSTLSNKVGCPQHTPITLLEQQAQLFSEEIVQWHR</sequence>
<name>A0A8B6H5J1_MYTGA</name>
<feature type="region of interest" description="Disordered" evidence="4">
    <location>
        <begin position="28"/>
        <end position="48"/>
    </location>
</feature>
<dbReference type="PANTHER" id="PTHR21446:SF12">
    <property type="entry name" value="POTASSIUM CHANNEL TETRAMERIZATION DOMAIN CONTAINING 1"/>
    <property type="match status" value="1"/>
</dbReference>
<dbReference type="PANTHER" id="PTHR21446">
    <property type="entry name" value="DUF3504 DOMAIN-CONTAINING PROTEIN"/>
    <property type="match status" value="1"/>
</dbReference>
<evidence type="ECO:0000256" key="2">
    <source>
        <dbReference type="ARBA" id="ARBA00022553"/>
    </source>
</evidence>
<feature type="compositionally biased region" description="Basic and acidic residues" evidence="4">
    <location>
        <begin position="28"/>
        <end position="39"/>
    </location>
</feature>
<comment type="caution">
    <text evidence="6">The sequence shown here is derived from an EMBL/GenBank/DDBJ whole genome shotgun (WGS) entry which is preliminary data.</text>
</comment>
<evidence type="ECO:0000259" key="5">
    <source>
        <dbReference type="Pfam" id="PF12012"/>
    </source>
</evidence>
<keyword evidence="1" id="KW-1017">Isopeptide bond</keyword>
<dbReference type="OrthoDB" id="6658814at2759"/>
<dbReference type="InterPro" id="IPR021893">
    <property type="entry name" value="ZMYM2-like_C"/>
</dbReference>
<evidence type="ECO:0000256" key="3">
    <source>
        <dbReference type="ARBA" id="ARBA00022843"/>
    </source>
</evidence>